<feature type="non-terminal residue" evidence="1">
    <location>
        <position position="1"/>
    </location>
</feature>
<evidence type="ECO:0000313" key="2">
    <source>
        <dbReference type="Proteomes" id="UP000499080"/>
    </source>
</evidence>
<evidence type="ECO:0000313" key="1">
    <source>
        <dbReference type="EMBL" id="GBM96805.1"/>
    </source>
</evidence>
<keyword evidence="2" id="KW-1185">Reference proteome</keyword>
<proteinExistence type="predicted"/>
<sequence length="190" mass="21930">ADNCMKKMDIAQRKEKVKQDSTFRGLMRKKNINLDEKVYIRKGSDLGVFAAYSSNYCIDEISEYQTGRYISSNEAAWRIFGFPTHKRHPTEIHLDMHLENGQLIYFREDNLQYRLANPPNTALAGFFELCANDNFAKTLVYCDVPKFYTWDKSKKVFNQRKQGAIVEGHGGIRSGDALGRVYTVHSRNTD</sequence>
<dbReference type="Proteomes" id="UP000499080">
    <property type="component" value="Unassembled WGS sequence"/>
</dbReference>
<reference evidence="1 2" key="1">
    <citation type="journal article" date="2019" name="Sci. Rep.">
        <title>Orb-weaving spider Araneus ventricosus genome elucidates the spidroin gene catalogue.</title>
        <authorList>
            <person name="Kono N."/>
            <person name="Nakamura H."/>
            <person name="Ohtoshi R."/>
            <person name="Moran D.A.P."/>
            <person name="Shinohara A."/>
            <person name="Yoshida Y."/>
            <person name="Fujiwara M."/>
            <person name="Mori M."/>
            <person name="Tomita M."/>
            <person name="Arakawa K."/>
        </authorList>
    </citation>
    <scope>NUCLEOTIDE SEQUENCE [LARGE SCALE GENOMIC DNA]</scope>
</reference>
<accession>A0A4Y2K4S5</accession>
<dbReference type="EMBL" id="BGPR01004179">
    <property type="protein sequence ID" value="GBM96805.1"/>
    <property type="molecule type" value="Genomic_DNA"/>
</dbReference>
<protein>
    <submittedName>
        <fullName evidence="1">Uncharacterized protein</fullName>
    </submittedName>
</protein>
<comment type="caution">
    <text evidence="1">The sequence shown here is derived from an EMBL/GenBank/DDBJ whole genome shotgun (WGS) entry which is preliminary data.</text>
</comment>
<gene>
    <name evidence="1" type="ORF">AVEN_161121_1</name>
</gene>
<dbReference type="OrthoDB" id="6596361at2759"/>
<organism evidence="1 2">
    <name type="scientific">Araneus ventricosus</name>
    <name type="common">Orbweaver spider</name>
    <name type="synonym">Epeira ventricosa</name>
    <dbReference type="NCBI Taxonomy" id="182803"/>
    <lineage>
        <taxon>Eukaryota</taxon>
        <taxon>Metazoa</taxon>
        <taxon>Ecdysozoa</taxon>
        <taxon>Arthropoda</taxon>
        <taxon>Chelicerata</taxon>
        <taxon>Arachnida</taxon>
        <taxon>Araneae</taxon>
        <taxon>Araneomorphae</taxon>
        <taxon>Entelegynae</taxon>
        <taxon>Araneoidea</taxon>
        <taxon>Araneidae</taxon>
        <taxon>Araneus</taxon>
    </lineage>
</organism>
<name>A0A4Y2K4S5_ARAVE</name>
<dbReference type="AlphaFoldDB" id="A0A4Y2K4S5"/>